<evidence type="ECO:0000313" key="9">
    <source>
        <dbReference type="Proteomes" id="UP000019494"/>
    </source>
</evidence>
<dbReference type="CDD" id="cd08884">
    <property type="entry name" value="RHO_alpha_C_GbcA-like"/>
    <property type="match status" value="1"/>
</dbReference>
<dbReference type="PANTHER" id="PTHR43756">
    <property type="entry name" value="CHOLINE MONOOXYGENASE, CHLOROPLASTIC"/>
    <property type="match status" value="1"/>
</dbReference>
<dbReference type="PROSITE" id="PS51296">
    <property type="entry name" value="RIESKE"/>
    <property type="match status" value="1"/>
</dbReference>
<dbReference type="InterPro" id="IPR036922">
    <property type="entry name" value="Rieske_2Fe-2S_sf"/>
</dbReference>
<evidence type="ECO:0000256" key="1">
    <source>
        <dbReference type="ARBA" id="ARBA00001962"/>
    </source>
</evidence>
<protein>
    <submittedName>
        <fullName evidence="8">(Fe-S)-binding protein</fullName>
    </submittedName>
</protein>
<sequence>MTLSETPVHDPLDELLARREPGRSLEAAFYTSPDIFDVDVRRIFAQHWIFVGTAAEVREPGDFFTVTVGPWSVIVLRDDDEQVRALHNVCRHRGARVLTEERGSVGNIVCGYHRWTYATDGSLLHAESQPPGFDPSCFGLKQVHVRNVAGLIFICLAQEPPADLEEVANVVTPYLAPHQLERTKVAAQIDIVEQGNWKLVMENNRECYHCDGHPELIASLFPLFGYTEEDITPRLRPVLERYERAKSDLHDTCRARQVPIEVREELDTRATGFRVERMPLDLAGESYSADGSRLCQKLLGDFTTARFGDLSLHMQPNSWFHFLADHAVTFSVIPVAPGETLLRTTWLVHEDAVEGTDYDVDSLTAVWRATNAQDSALVARTQAGVSSPAYVGGPYSPTENQVEAFVSWYLTRLRQTTA</sequence>
<keyword evidence="9" id="KW-1185">Reference proteome</keyword>
<evidence type="ECO:0000256" key="3">
    <source>
        <dbReference type="ARBA" id="ARBA00022723"/>
    </source>
</evidence>
<dbReference type="InterPro" id="IPR015879">
    <property type="entry name" value="Ring_hydroxy_dOase_asu_C_dom"/>
</dbReference>
<evidence type="ECO:0000256" key="5">
    <source>
        <dbReference type="ARBA" id="ARBA00023004"/>
    </source>
</evidence>
<evidence type="ECO:0000256" key="4">
    <source>
        <dbReference type="ARBA" id="ARBA00023002"/>
    </source>
</evidence>
<dbReference type="SUPFAM" id="SSF55961">
    <property type="entry name" value="Bet v1-like"/>
    <property type="match status" value="1"/>
</dbReference>
<dbReference type="PANTHER" id="PTHR43756:SF5">
    <property type="entry name" value="CHOLINE MONOOXYGENASE, CHLOROPLASTIC"/>
    <property type="match status" value="1"/>
</dbReference>
<dbReference type="CDD" id="cd03469">
    <property type="entry name" value="Rieske_RO_Alpha_N"/>
    <property type="match status" value="1"/>
</dbReference>
<keyword evidence="6" id="KW-0411">Iron-sulfur</keyword>
<evidence type="ECO:0000259" key="7">
    <source>
        <dbReference type="PROSITE" id="PS51296"/>
    </source>
</evidence>
<dbReference type="EMBL" id="AWQS01000021">
    <property type="protein sequence ID" value="EWT07106.1"/>
    <property type="molecule type" value="Genomic_DNA"/>
</dbReference>
<dbReference type="SUPFAM" id="SSF50022">
    <property type="entry name" value="ISP domain"/>
    <property type="match status" value="1"/>
</dbReference>
<dbReference type="Pfam" id="PF00355">
    <property type="entry name" value="Rieske"/>
    <property type="match status" value="1"/>
</dbReference>
<proteinExistence type="predicted"/>
<evidence type="ECO:0000256" key="6">
    <source>
        <dbReference type="ARBA" id="ARBA00023014"/>
    </source>
</evidence>
<dbReference type="OrthoDB" id="5243643at2"/>
<dbReference type="GO" id="GO:0004497">
    <property type="term" value="F:monooxygenase activity"/>
    <property type="evidence" value="ECO:0007669"/>
    <property type="project" value="UniProtKB-ARBA"/>
</dbReference>
<dbReference type="PRINTS" id="PR00090">
    <property type="entry name" value="RNGDIOXGNASE"/>
</dbReference>
<reference evidence="9" key="1">
    <citation type="submission" date="2013-08" db="EMBL/GenBank/DDBJ databases">
        <title>Intrasporangium oryzae NRRL B-24470.</title>
        <authorList>
            <person name="Liu H."/>
            <person name="Wang G."/>
        </authorList>
    </citation>
    <scope>NUCLEOTIDE SEQUENCE [LARGE SCALE GENOMIC DNA]</scope>
    <source>
        <strain evidence="9">Q5-1</strain>
    </source>
</reference>
<dbReference type="Pfam" id="PF00848">
    <property type="entry name" value="Ring_hydroxyl_A"/>
    <property type="match status" value="1"/>
</dbReference>
<dbReference type="InterPro" id="IPR001663">
    <property type="entry name" value="Rng_hydr_dOase-A"/>
</dbReference>
<organism evidence="8 9">
    <name type="scientific">Intrasporangium chromatireducens Q5-1</name>
    <dbReference type="NCBI Taxonomy" id="584657"/>
    <lineage>
        <taxon>Bacteria</taxon>
        <taxon>Bacillati</taxon>
        <taxon>Actinomycetota</taxon>
        <taxon>Actinomycetes</taxon>
        <taxon>Micrococcales</taxon>
        <taxon>Intrasporangiaceae</taxon>
        <taxon>Intrasporangium</taxon>
    </lineage>
</organism>
<dbReference type="Gene3D" id="3.90.380.10">
    <property type="entry name" value="Naphthalene 1,2-dioxygenase Alpha Subunit, Chain A, domain 1"/>
    <property type="match status" value="1"/>
</dbReference>
<keyword evidence="4" id="KW-0560">Oxidoreductase</keyword>
<dbReference type="PATRIC" id="fig|584657.3.peg.923"/>
<dbReference type="InterPro" id="IPR017941">
    <property type="entry name" value="Rieske_2Fe-2S"/>
</dbReference>
<comment type="caution">
    <text evidence="8">The sequence shown here is derived from an EMBL/GenBank/DDBJ whole genome shotgun (WGS) entry which is preliminary data.</text>
</comment>
<keyword evidence="3" id="KW-0479">Metal-binding</keyword>
<feature type="domain" description="Rieske" evidence="7">
    <location>
        <begin position="48"/>
        <end position="154"/>
    </location>
</feature>
<evidence type="ECO:0000313" key="8">
    <source>
        <dbReference type="EMBL" id="EWT07106.1"/>
    </source>
</evidence>
<dbReference type="GO" id="GO:0005506">
    <property type="term" value="F:iron ion binding"/>
    <property type="evidence" value="ECO:0007669"/>
    <property type="project" value="InterPro"/>
</dbReference>
<keyword evidence="5" id="KW-0408">Iron</keyword>
<dbReference type="GO" id="GO:0051537">
    <property type="term" value="F:2 iron, 2 sulfur cluster binding"/>
    <property type="evidence" value="ECO:0007669"/>
    <property type="project" value="UniProtKB-KW"/>
</dbReference>
<dbReference type="GO" id="GO:0016705">
    <property type="term" value="F:oxidoreductase activity, acting on paired donors, with incorporation or reduction of molecular oxygen"/>
    <property type="evidence" value="ECO:0007669"/>
    <property type="project" value="UniProtKB-ARBA"/>
</dbReference>
<evidence type="ECO:0000256" key="2">
    <source>
        <dbReference type="ARBA" id="ARBA00022714"/>
    </source>
</evidence>
<keyword evidence="2" id="KW-0001">2Fe-2S</keyword>
<dbReference type="AlphaFoldDB" id="W9GLI5"/>
<gene>
    <name evidence="8" type="ORF">N864_12190</name>
</gene>
<dbReference type="Proteomes" id="UP000019494">
    <property type="component" value="Unassembled WGS sequence"/>
</dbReference>
<dbReference type="RefSeq" id="WP_034714020.1">
    <property type="nucleotide sequence ID" value="NZ_AWQS01000021.1"/>
</dbReference>
<accession>W9GLI5</accession>
<name>W9GLI5_9MICO</name>
<comment type="cofactor">
    <cofactor evidence="1">
        <name>Fe cation</name>
        <dbReference type="ChEBI" id="CHEBI:24875"/>
    </cofactor>
</comment>
<dbReference type="Gene3D" id="2.102.10.10">
    <property type="entry name" value="Rieske [2Fe-2S] iron-sulphur domain"/>
    <property type="match status" value="1"/>
</dbReference>